<accession>A0A318Z7K0</accession>
<keyword evidence="1" id="KW-0812">Transmembrane</keyword>
<evidence type="ECO:0000256" key="1">
    <source>
        <dbReference type="SAM" id="Phobius"/>
    </source>
</evidence>
<evidence type="ECO:0000313" key="3">
    <source>
        <dbReference type="Proteomes" id="UP000248349"/>
    </source>
</evidence>
<dbReference type="EMBL" id="KZ821277">
    <property type="protein sequence ID" value="PYH40733.1"/>
    <property type="molecule type" value="Genomic_DNA"/>
</dbReference>
<gene>
    <name evidence="2" type="ORF">BP01DRAFT_201974</name>
</gene>
<protein>
    <submittedName>
        <fullName evidence="2">Uncharacterized protein</fullName>
    </submittedName>
</protein>
<name>A0A318Z7K0_9EURO</name>
<reference evidence="2 3" key="1">
    <citation type="submission" date="2016-12" db="EMBL/GenBank/DDBJ databases">
        <title>The genomes of Aspergillus section Nigri reveals drivers in fungal speciation.</title>
        <authorList>
            <consortium name="DOE Joint Genome Institute"/>
            <person name="Vesth T.C."/>
            <person name="Nybo J."/>
            <person name="Theobald S."/>
            <person name="Brandl J."/>
            <person name="Frisvad J.C."/>
            <person name="Nielsen K.F."/>
            <person name="Lyhne E.K."/>
            <person name="Kogle M.E."/>
            <person name="Kuo A."/>
            <person name="Riley R."/>
            <person name="Clum A."/>
            <person name="Nolan M."/>
            <person name="Lipzen A."/>
            <person name="Salamov A."/>
            <person name="Henrissat B."/>
            <person name="Wiebenga A."/>
            <person name="De Vries R.P."/>
            <person name="Grigoriev I.V."/>
            <person name="Mortensen U.H."/>
            <person name="Andersen M.R."/>
            <person name="Baker S.E."/>
        </authorList>
    </citation>
    <scope>NUCLEOTIDE SEQUENCE [LARGE SCALE GENOMIC DNA]</scope>
    <source>
        <strain evidence="2 3">JOP 1030-1</strain>
    </source>
</reference>
<keyword evidence="3" id="KW-1185">Reference proteome</keyword>
<feature type="transmembrane region" description="Helical" evidence="1">
    <location>
        <begin position="65"/>
        <end position="87"/>
    </location>
</feature>
<evidence type="ECO:0000313" key="2">
    <source>
        <dbReference type="EMBL" id="PYH40733.1"/>
    </source>
</evidence>
<dbReference type="GeneID" id="37072264"/>
<organism evidence="2 3">
    <name type="scientific">Aspergillus saccharolyticus JOP 1030-1</name>
    <dbReference type="NCBI Taxonomy" id="1450539"/>
    <lineage>
        <taxon>Eukaryota</taxon>
        <taxon>Fungi</taxon>
        <taxon>Dikarya</taxon>
        <taxon>Ascomycota</taxon>
        <taxon>Pezizomycotina</taxon>
        <taxon>Eurotiomycetes</taxon>
        <taxon>Eurotiomycetidae</taxon>
        <taxon>Eurotiales</taxon>
        <taxon>Aspergillaceae</taxon>
        <taxon>Aspergillus</taxon>
        <taxon>Aspergillus subgen. Circumdati</taxon>
    </lineage>
</organism>
<keyword evidence="1" id="KW-0472">Membrane</keyword>
<sequence>MDAPRLLLPSTILLQGIYILTDLIRAQSVLNTHTHDQTVVDLPVCALNPVIDLDLVGILQNRDEWLWFLVALLLPLFHIPAAMLFMLDL</sequence>
<proteinExistence type="predicted"/>
<dbReference type="RefSeq" id="XP_025426715.1">
    <property type="nucleotide sequence ID" value="XM_025571036.1"/>
</dbReference>
<keyword evidence="1" id="KW-1133">Transmembrane helix</keyword>
<dbReference type="AlphaFoldDB" id="A0A318Z7K0"/>
<dbReference type="Proteomes" id="UP000248349">
    <property type="component" value="Unassembled WGS sequence"/>
</dbReference>